<dbReference type="Proteomes" id="UP000799444">
    <property type="component" value="Unassembled WGS sequence"/>
</dbReference>
<feature type="signal peptide" evidence="1">
    <location>
        <begin position="1"/>
        <end position="17"/>
    </location>
</feature>
<evidence type="ECO:0000313" key="4">
    <source>
        <dbReference type="Proteomes" id="UP000799444"/>
    </source>
</evidence>
<dbReference type="OrthoDB" id="5356630at2759"/>
<feature type="chain" id="PRO_5040468900" description="Ubiquitin 3 binding protein But2 C-terminal domain-containing protein" evidence="1">
    <location>
        <begin position="18"/>
        <end position="184"/>
    </location>
</feature>
<comment type="caution">
    <text evidence="3">The sequence shown here is derived from an EMBL/GenBank/DDBJ whole genome shotgun (WGS) entry which is preliminary data.</text>
</comment>
<dbReference type="InterPro" id="IPR018620">
    <property type="entry name" value="Ubiquitin3-bd_protein_But2_C"/>
</dbReference>
<evidence type="ECO:0000313" key="3">
    <source>
        <dbReference type="EMBL" id="KAF2726796.1"/>
    </source>
</evidence>
<keyword evidence="4" id="KW-1185">Reference proteome</keyword>
<keyword evidence="1" id="KW-0732">Signal</keyword>
<dbReference type="EMBL" id="ML996389">
    <property type="protein sequence ID" value="KAF2726796.1"/>
    <property type="molecule type" value="Genomic_DNA"/>
</dbReference>
<feature type="domain" description="Ubiquitin 3 binding protein But2 C-terminal" evidence="2">
    <location>
        <begin position="59"/>
        <end position="172"/>
    </location>
</feature>
<evidence type="ECO:0000256" key="1">
    <source>
        <dbReference type="SAM" id="SignalP"/>
    </source>
</evidence>
<dbReference type="PROSITE" id="PS51257">
    <property type="entry name" value="PROKAR_LIPOPROTEIN"/>
    <property type="match status" value="1"/>
</dbReference>
<proteinExistence type="predicted"/>
<dbReference type="AlphaFoldDB" id="A0A9P4UVF3"/>
<gene>
    <name evidence="3" type="ORF">EJ04DRAFT_506687</name>
</gene>
<dbReference type="Pfam" id="PF09792">
    <property type="entry name" value="But2"/>
    <property type="match status" value="1"/>
</dbReference>
<name>A0A9P4UVF3_9PLEO</name>
<accession>A0A9P4UVF3</accession>
<evidence type="ECO:0000259" key="2">
    <source>
        <dbReference type="Pfam" id="PF09792"/>
    </source>
</evidence>
<reference evidence="3" key="1">
    <citation type="journal article" date="2020" name="Stud. Mycol.">
        <title>101 Dothideomycetes genomes: a test case for predicting lifestyles and emergence of pathogens.</title>
        <authorList>
            <person name="Haridas S."/>
            <person name="Albert R."/>
            <person name="Binder M."/>
            <person name="Bloem J."/>
            <person name="Labutti K."/>
            <person name="Salamov A."/>
            <person name="Andreopoulos B."/>
            <person name="Baker S."/>
            <person name="Barry K."/>
            <person name="Bills G."/>
            <person name="Bluhm B."/>
            <person name="Cannon C."/>
            <person name="Castanera R."/>
            <person name="Culley D."/>
            <person name="Daum C."/>
            <person name="Ezra D."/>
            <person name="Gonzalez J."/>
            <person name="Henrissat B."/>
            <person name="Kuo A."/>
            <person name="Liang C."/>
            <person name="Lipzen A."/>
            <person name="Lutzoni F."/>
            <person name="Magnuson J."/>
            <person name="Mondo S."/>
            <person name="Nolan M."/>
            <person name="Ohm R."/>
            <person name="Pangilinan J."/>
            <person name="Park H.-J."/>
            <person name="Ramirez L."/>
            <person name="Alfaro M."/>
            <person name="Sun H."/>
            <person name="Tritt A."/>
            <person name="Yoshinaga Y."/>
            <person name="Zwiers L.-H."/>
            <person name="Turgeon B."/>
            <person name="Goodwin S."/>
            <person name="Spatafora J."/>
            <person name="Crous P."/>
            <person name="Grigoriev I."/>
        </authorList>
    </citation>
    <scope>NUCLEOTIDE SEQUENCE</scope>
    <source>
        <strain evidence="3">CBS 125425</strain>
    </source>
</reference>
<protein>
    <recommendedName>
        <fullName evidence="2">Ubiquitin 3 binding protein But2 C-terminal domain-containing protein</fullName>
    </recommendedName>
</protein>
<organism evidence="3 4">
    <name type="scientific">Polyplosphaeria fusca</name>
    <dbReference type="NCBI Taxonomy" id="682080"/>
    <lineage>
        <taxon>Eukaryota</taxon>
        <taxon>Fungi</taxon>
        <taxon>Dikarya</taxon>
        <taxon>Ascomycota</taxon>
        <taxon>Pezizomycotina</taxon>
        <taxon>Dothideomycetes</taxon>
        <taxon>Pleosporomycetidae</taxon>
        <taxon>Pleosporales</taxon>
        <taxon>Tetraplosphaeriaceae</taxon>
        <taxon>Polyplosphaeria</taxon>
    </lineage>
</organism>
<sequence length="184" mass="19610">MKAAIFTVACLMGLACAAPTEKRWPSKANLITPSTLSQYYVSSGKIDYKRADGKVAKPSSAGDMTTLITFSMPTESNGKTCSLGFYLDYSTSSLSGSKLLDVYTSNAPAPGARASWGPGNQRNLPYGRFELTGYRDATWKADVAHPGSSFPCPKGEAGFEVVGVYDNDSVEWSGAVSGLYLTWA</sequence>